<dbReference type="Gene3D" id="3.90.810.10">
    <property type="entry name" value="CRIB domain"/>
    <property type="match status" value="1"/>
</dbReference>
<evidence type="ECO:0000256" key="1">
    <source>
        <dbReference type="ARBA" id="ARBA00004123"/>
    </source>
</evidence>
<name>A0A8C6ETI1_MARMA</name>
<dbReference type="FunFam" id="2.30.29.30:FF:000130">
    <property type="entry name" value="neural Wiskott-Aldrich syndrome protein"/>
    <property type="match status" value="1"/>
</dbReference>
<dbReference type="CDD" id="cd00132">
    <property type="entry name" value="CRIB"/>
    <property type="match status" value="1"/>
</dbReference>
<dbReference type="GO" id="GO:0005884">
    <property type="term" value="C:actin filament"/>
    <property type="evidence" value="ECO:0007669"/>
    <property type="project" value="Ensembl"/>
</dbReference>
<dbReference type="SMART" id="SM00461">
    <property type="entry name" value="WH1"/>
    <property type="match status" value="1"/>
</dbReference>
<dbReference type="GO" id="GO:0045335">
    <property type="term" value="C:phagocytic vesicle"/>
    <property type="evidence" value="ECO:0007669"/>
    <property type="project" value="Ensembl"/>
</dbReference>
<feature type="compositionally biased region" description="Gly residues" evidence="8">
    <location>
        <begin position="1"/>
        <end position="15"/>
    </location>
</feature>
<dbReference type="GO" id="GO:0045944">
    <property type="term" value="P:positive regulation of transcription by RNA polymerase II"/>
    <property type="evidence" value="ECO:0007669"/>
    <property type="project" value="Ensembl"/>
</dbReference>
<dbReference type="Gene3D" id="2.30.29.30">
    <property type="entry name" value="Pleckstrin-homology domain (PH domain)/Phosphotyrosine-binding domain (PTB)"/>
    <property type="match status" value="1"/>
</dbReference>
<dbReference type="GeneTree" id="ENSGT00730000110895"/>
<dbReference type="GO" id="GO:0042110">
    <property type="term" value="P:T cell activation"/>
    <property type="evidence" value="ECO:0007669"/>
    <property type="project" value="Ensembl"/>
</dbReference>
<sequence>MSGGPMGSRSGGRGGPTAQQNIPSTLLQDHENQRLFEMLGRKCWTLATAVVQLYLALPPGAEHWNMEHCGAVCFVKDNPQKSYFIRLYGLQAGRLLWEQELYSQLVYFTPTPFFHTFAGDDCQVGLNFADEGEALAFQALVQEKIQKRSQRQSGDRRQLPTPPAPANEGRLVNGPFTLFFHTGPPAGPLSLGLVTVDIQNPDITNSRYRGLPAPGPGPADKKRSGKKKISKADIGAPSGFKHVSHVGWDPQNGFDVNNLDPDLRSLFSKAGISEAQLTDAETSKLIYDFIEDQGGLEAVRQEMRRQGEPCLSIHPFFSSLDS</sequence>
<evidence type="ECO:0000256" key="5">
    <source>
        <dbReference type="ARBA" id="ARBA00022737"/>
    </source>
</evidence>
<protein>
    <submittedName>
        <fullName evidence="11">WASP actin nucleation promoting factor</fullName>
    </submittedName>
</protein>
<feature type="region of interest" description="Disordered" evidence="8">
    <location>
        <begin position="205"/>
        <end position="230"/>
    </location>
</feature>
<evidence type="ECO:0000256" key="2">
    <source>
        <dbReference type="ARBA" id="ARBA00004245"/>
    </source>
</evidence>
<dbReference type="InterPro" id="IPR000095">
    <property type="entry name" value="CRIB_dom"/>
</dbReference>
<dbReference type="GO" id="GO:0012506">
    <property type="term" value="C:vesicle membrane"/>
    <property type="evidence" value="ECO:0007669"/>
    <property type="project" value="Ensembl"/>
</dbReference>
<dbReference type="GO" id="GO:0019901">
    <property type="term" value="F:protein kinase binding"/>
    <property type="evidence" value="ECO:0007669"/>
    <property type="project" value="Ensembl"/>
</dbReference>
<feature type="region of interest" description="Disordered" evidence="8">
    <location>
        <begin position="146"/>
        <end position="169"/>
    </location>
</feature>
<dbReference type="GO" id="GO:0043274">
    <property type="term" value="F:phospholipase binding"/>
    <property type="evidence" value="ECO:0007669"/>
    <property type="project" value="Ensembl"/>
</dbReference>
<dbReference type="GO" id="GO:0005634">
    <property type="term" value="C:nucleus"/>
    <property type="evidence" value="ECO:0007669"/>
    <property type="project" value="UniProtKB-SubCell"/>
</dbReference>
<dbReference type="GO" id="GO:0005911">
    <property type="term" value="C:cell-cell junction"/>
    <property type="evidence" value="ECO:0007669"/>
    <property type="project" value="Ensembl"/>
</dbReference>
<feature type="domain" description="WH1" evidence="10">
    <location>
        <begin position="39"/>
        <end position="148"/>
    </location>
</feature>
<dbReference type="GO" id="GO:0017124">
    <property type="term" value="F:SH3 domain binding"/>
    <property type="evidence" value="ECO:0007669"/>
    <property type="project" value="Ensembl"/>
</dbReference>
<evidence type="ECO:0000313" key="11">
    <source>
        <dbReference type="Ensembl" id="ENSMMMP00000013782.1"/>
    </source>
</evidence>
<dbReference type="GO" id="GO:0030048">
    <property type="term" value="P:actin filament-based movement"/>
    <property type="evidence" value="ECO:0007669"/>
    <property type="project" value="Ensembl"/>
</dbReference>
<dbReference type="InterPro" id="IPR011993">
    <property type="entry name" value="PH-like_dom_sf"/>
</dbReference>
<keyword evidence="6" id="KW-0206">Cytoskeleton</keyword>
<comment type="subcellular location">
    <subcellularLocation>
        <location evidence="2">Cytoplasm</location>
        <location evidence="2">Cytoskeleton</location>
    </subcellularLocation>
    <subcellularLocation>
        <location evidence="1">Nucleus</location>
    </subcellularLocation>
</comment>
<evidence type="ECO:0000259" key="9">
    <source>
        <dbReference type="PROSITE" id="PS50108"/>
    </source>
</evidence>
<evidence type="ECO:0000256" key="8">
    <source>
        <dbReference type="SAM" id="MobiDB-lite"/>
    </source>
</evidence>
<dbReference type="GO" id="GO:0030041">
    <property type="term" value="P:actin filament polymerization"/>
    <property type="evidence" value="ECO:0007669"/>
    <property type="project" value="Ensembl"/>
</dbReference>
<keyword evidence="5" id="KW-0677">Repeat</keyword>
<keyword evidence="12" id="KW-1185">Reference proteome</keyword>
<dbReference type="InterPro" id="IPR011026">
    <property type="entry name" value="WAS_C"/>
</dbReference>
<dbReference type="GO" id="GO:0002625">
    <property type="term" value="P:regulation of T cell antigen processing and presentation"/>
    <property type="evidence" value="ECO:0007669"/>
    <property type="project" value="Ensembl"/>
</dbReference>
<dbReference type="AlphaFoldDB" id="A0A8C6ETI1"/>
<dbReference type="Pfam" id="PF00786">
    <property type="entry name" value="PBD"/>
    <property type="match status" value="1"/>
</dbReference>
<organism evidence="11 12">
    <name type="scientific">Marmota marmota marmota</name>
    <name type="common">Alpine marmot</name>
    <dbReference type="NCBI Taxonomy" id="9994"/>
    <lineage>
        <taxon>Eukaryota</taxon>
        <taxon>Metazoa</taxon>
        <taxon>Chordata</taxon>
        <taxon>Craniata</taxon>
        <taxon>Vertebrata</taxon>
        <taxon>Euteleostomi</taxon>
        <taxon>Mammalia</taxon>
        <taxon>Eutheria</taxon>
        <taxon>Euarchontoglires</taxon>
        <taxon>Glires</taxon>
        <taxon>Rodentia</taxon>
        <taxon>Sciuromorpha</taxon>
        <taxon>Sciuridae</taxon>
        <taxon>Xerinae</taxon>
        <taxon>Marmotini</taxon>
        <taxon>Marmota</taxon>
    </lineage>
</organism>
<dbReference type="InterPro" id="IPR000697">
    <property type="entry name" value="WH1/EVH1_dom"/>
</dbReference>
<keyword evidence="3" id="KW-0963">Cytoplasm</keyword>
<proteinExistence type="predicted"/>
<reference evidence="11" key="1">
    <citation type="submission" date="2025-08" db="UniProtKB">
        <authorList>
            <consortium name="Ensembl"/>
        </authorList>
    </citation>
    <scope>IDENTIFICATION</scope>
</reference>
<dbReference type="GO" id="GO:0008064">
    <property type="term" value="P:regulation of actin polymerization or depolymerization"/>
    <property type="evidence" value="ECO:0007669"/>
    <property type="project" value="Ensembl"/>
</dbReference>
<evidence type="ECO:0000259" key="10">
    <source>
        <dbReference type="PROSITE" id="PS50229"/>
    </source>
</evidence>
<evidence type="ECO:0000256" key="4">
    <source>
        <dbReference type="ARBA" id="ARBA00022553"/>
    </source>
</evidence>
<dbReference type="PROSITE" id="PS50108">
    <property type="entry name" value="CRIB"/>
    <property type="match status" value="1"/>
</dbReference>
<dbReference type="GO" id="GO:0005886">
    <property type="term" value="C:plasma membrane"/>
    <property type="evidence" value="ECO:0007669"/>
    <property type="project" value="Ensembl"/>
</dbReference>
<dbReference type="PROSITE" id="PS50229">
    <property type="entry name" value="WH1"/>
    <property type="match status" value="1"/>
</dbReference>
<feature type="region of interest" description="Disordered" evidence="8">
    <location>
        <begin position="1"/>
        <end position="22"/>
    </location>
</feature>
<dbReference type="GO" id="GO:0032488">
    <property type="term" value="P:Cdc42 protein signal transduction"/>
    <property type="evidence" value="ECO:0007669"/>
    <property type="project" value="Ensembl"/>
</dbReference>
<dbReference type="GO" id="GO:2000146">
    <property type="term" value="P:negative regulation of cell motility"/>
    <property type="evidence" value="ECO:0007669"/>
    <property type="project" value="Ensembl"/>
</dbReference>
<evidence type="ECO:0000256" key="3">
    <source>
        <dbReference type="ARBA" id="ARBA00022490"/>
    </source>
</evidence>
<keyword evidence="7" id="KW-0539">Nucleus</keyword>
<evidence type="ECO:0000256" key="6">
    <source>
        <dbReference type="ARBA" id="ARBA00023212"/>
    </source>
</evidence>
<dbReference type="GO" id="GO:0005829">
    <property type="term" value="C:cytosol"/>
    <property type="evidence" value="ECO:0007669"/>
    <property type="project" value="Ensembl"/>
</dbReference>
<feature type="domain" description="CRIB" evidence="9">
    <location>
        <begin position="234"/>
        <end position="247"/>
    </location>
</feature>
<dbReference type="SUPFAM" id="SSF47912">
    <property type="entry name" value="Wiscott-Aldrich syndrome protein, WASP, C-terminal domain"/>
    <property type="match status" value="1"/>
</dbReference>
<dbReference type="GO" id="GO:0051497">
    <property type="term" value="P:negative regulation of stress fiber assembly"/>
    <property type="evidence" value="ECO:0007669"/>
    <property type="project" value="Ensembl"/>
</dbReference>
<dbReference type="GO" id="GO:0042802">
    <property type="term" value="F:identical protein binding"/>
    <property type="evidence" value="ECO:0007669"/>
    <property type="project" value="Ensembl"/>
</dbReference>
<gene>
    <name evidence="11" type="primary">WAS</name>
</gene>
<dbReference type="GO" id="GO:0035861">
    <property type="term" value="C:site of double-strand break"/>
    <property type="evidence" value="ECO:0007669"/>
    <property type="project" value="Ensembl"/>
</dbReference>
<dbReference type="GO" id="GO:0071346">
    <property type="term" value="P:cellular response to type II interferon"/>
    <property type="evidence" value="ECO:0007669"/>
    <property type="project" value="Ensembl"/>
</dbReference>
<dbReference type="GO" id="GO:0031267">
    <property type="term" value="F:small GTPase binding"/>
    <property type="evidence" value="ECO:0007669"/>
    <property type="project" value="Ensembl"/>
</dbReference>
<dbReference type="GO" id="GO:0010591">
    <property type="term" value="P:regulation of lamellipodium assembly"/>
    <property type="evidence" value="ECO:0007669"/>
    <property type="project" value="Ensembl"/>
</dbReference>
<dbReference type="GO" id="GO:1905168">
    <property type="term" value="P:positive regulation of double-strand break repair via homologous recombination"/>
    <property type="evidence" value="ECO:0007669"/>
    <property type="project" value="Ensembl"/>
</dbReference>
<keyword evidence="4" id="KW-0597">Phosphoprotein</keyword>
<evidence type="ECO:0000313" key="12">
    <source>
        <dbReference type="Proteomes" id="UP000694407"/>
    </source>
</evidence>
<dbReference type="InterPro" id="IPR033927">
    <property type="entry name" value="WASPfam_EVH1"/>
</dbReference>
<dbReference type="Ensembl" id="ENSMMMT00000015728.1">
    <property type="protein sequence ID" value="ENSMMMP00000013782.1"/>
    <property type="gene ID" value="ENSMMMG00000012285.1"/>
</dbReference>
<dbReference type="SUPFAM" id="SSF50729">
    <property type="entry name" value="PH domain-like"/>
    <property type="match status" value="1"/>
</dbReference>
<dbReference type="Proteomes" id="UP000694407">
    <property type="component" value="Unplaced"/>
</dbReference>
<dbReference type="GO" id="GO:0016197">
    <property type="term" value="P:endosomal transport"/>
    <property type="evidence" value="ECO:0007669"/>
    <property type="project" value="Ensembl"/>
</dbReference>
<dbReference type="CDD" id="cd01205">
    <property type="entry name" value="EVH1_WASP-like"/>
    <property type="match status" value="1"/>
</dbReference>
<evidence type="ECO:0000256" key="7">
    <source>
        <dbReference type="ARBA" id="ARBA00023242"/>
    </source>
</evidence>
<accession>A0A8C6ETI1</accession>
<dbReference type="SMART" id="SM00285">
    <property type="entry name" value="PBD"/>
    <property type="match status" value="1"/>
</dbReference>
<dbReference type="InterPro" id="IPR036936">
    <property type="entry name" value="CRIB_dom_sf"/>
</dbReference>
<dbReference type="Pfam" id="PF00568">
    <property type="entry name" value="WH1"/>
    <property type="match status" value="1"/>
</dbReference>
<dbReference type="FunFam" id="3.90.810.10:FF:000003">
    <property type="entry name" value="Neural Wiskott-Aldrich syndrome protein-like"/>
    <property type="match status" value="1"/>
</dbReference>
<reference evidence="11" key="2">
    <citation type="submission" date="2025-09" db="UniProtKB">
        <authorList>
            <consortium name="Ensembl"/>
        </authorList>
    </citation>
    <scope>IDENTIFICATION</scope>
</reference>